<evidence type="ECO:0000259" key="2">
    <source>
        <dbReference type="Pfam" id="PF16206"/>
    </source>
</evidence>
<dbReference type="Pfam" id="PF16206">
    <property type="entry name" value="Mon2_C"/>
    <property type="match status" value="1"/>
</dbReference>
<organism evidence="3 4">
    <name type="scientific">Euroglyphus maynei</name>
    <name type="common">Mayne's house dust mite</name>
    <dbReference type="NCBI Taxonomy" id="6958"/>
    <lineage>
        <taxon>Eukaryota</taxon>
        <taxon>Metazoa</taxon>
        <taxon>Ecdysozoa</taxon>
        <taxon>Arthropoda</taxon>
        <taxon>Chelicerata</taxon>
        <taxon>Arachnida</taxon>
        <taxon>Acari</taxon>
        <taxon>Acariformes</taxon>
        <taxon>Sarcoptiformes</taxon>
        <taxon>Astigmata</taxon>
        <taxon>Psoroptidia</taxon>
        <taxon>Analgoidea</taxon>
        <taxon>Pyroglyphidae</taxon>
        <taxon>Pyroglyphinae</taxon>
        <taxon>Euroglyphus</taxon>
    </lineage>
</organism>
<dbReference type="Pfam" id="PF09324">
    <property type="entry name" value="Sec7-like_HDS"/>
    <property type="match status" value="1"/>
</dbReference>
<dbReference type="EMBL" id="MUJZ01004583">
    <property type="protein sequence ID" value="OTF83216.1"/>
    <property type="molecule type" value="Genomic_DNA"/>
</dbReference>
<feature type="domain" description="Mon2 C-terminal" evidence="2">
    <location>
        <begin position="123"/>
        <end position="174"/>
    </location>
</feature>
<dbReference type="AlphaFoldDB" id="A0A1Y3BUG0"/>
<evidence type="ECO:0000313" key="3">
    <source>
        <dbReference type="EMBL" id="OTF83216.1"/>
    </source>
</evidence>
<evidence type="ECO:0000313" key="4">
    <source>
        <dbReference type="Proteomes" id="UP000194236"/>
    </source>
</evidence>
<comment type="caution">
    <text evidence="3">The sequence shown here is derived from an EMBL/GenBank/DDBJ whole genome shotgun (WGS) entry which is preliminary data.</text>
</comment>
<proteinExistence type="predicted"/>
<keyword evidence="4" id="KW-1185">Reference proteome</keyword>
<accession>A0A1Y3BUG0</accession>
<name>A0A1Y3BUG0_EURMA</name>
<sequence length="220" mass="25352">MDFSWLVSSHPYNKLRESSVEVVCHLVQSVLNYRFMKQKNDENSTSSSESYYLMALQSLSQIKFIDIRQKQIECLLRILQSNGEDITLGWPILFNIIESACLQQNDKLVVQSFQCYEFIVSNLLRYIPSIHLIHCINAAVAFGSQVQDLNVSLSAVGLVWNVADFLHSHHDQIKSLIDDFIVNGHKFVSIDLPFCEDLTPVQTIYAPMLDFRFEKVQFKL</sequence>
<gene>
    <name evidence="3" type="ORF">BLA29_004418</name>
</gene>
<evidence type="ECO:0000259" key="1">
    <source>
        <dbReference type="Pfam" id="PF09324"/>
    </source>
</evidence>
<feature type="domain" description="Mon2/Sec7/BIG1-like HDS" evidence="1">
    <location>
        <begin position="42"/>
        <end position="117"/>
    </location>
</feature>
<protein>
    <submittedName>
        <fullName evidence="3">MON2-like protein</fullName>
    </submittedName>
</protein>
<dbReference type="InterPro" id="IPR016024">
    <property type="entry name" value="ARM-type_fold"/>
</dbReference>
<reference evidence="3 4" key="1">
    <citation type="submission" date="2017-03" db="EMBL/GenBank/DDBJ databases">
        <title>Genome Survey of Euroglyphus maynei.</title>
        <authorList>
            <person name="Arlian L.G."/>
            <person name="Morgan M.S."/>
            <person name="Rider S.D."/>
        </authorList>
    </citation>
    <scope>NUCLEOTIDE SEQUENCE [LARGE SCALE GENOMIC DNA]</scope>
    <source>
        <strain evidence="3">Arlian Lab</strain>
        <tissue evidence="3">Whole body</tissue>
    </source>
</reference>
<dbReference type="SUPFAM" id="SSF48371">
    <property type="entry name" value="ARM repeat"/>
    <property type="match status" value="1"/>
</dbReference>
<dbReference type="InterPro" id="IPR032817">
    <property type="entry name" value="Mon2_C"/>
</dbReference>
<dbReference type="OrthoDB" id="294853at2759"/>
<dbReference type="InterPro" id="IPR015403">
    <property type="entry name" value="Mon2/Sec7/BIG1-like_HDS"/>
</dbReference>
<dbReference type="Proteomes" id="UP000194236">
    <property type="component" value="Unassembled WGS sequence"/>
</dbReference>